<feature type="domain" description="LD-carboxypeptidase C-terminal" evidence="4">
    <location>
        <begin position="209"/>
        <end position="328"/>
    </location>
</feature>
<dbReference type="SUPFAM" id="SSF52317">
    <property type="entry name" value="Class I glutamine amidotransferase-like"/>
    <property type="match status" value="1"/>
</dbReference>
<reference evidence="5 6" key="1">
    <citation type="submission" date="2019-07" db="EMBL/GenBank/DDBJ databases">
        <title>Whole genome shotgun sequence of Cellulomonas soli NBRC 109434.</title>
        <authorList>
            <person name="Hosoyama A."/>
            <person name="Uohara A."/>
            <person name="Ohji S."/>
            <person name="Ichikawa N."/>
        </authorList>
    </citation>
    <scope>NUCLEOTIDE SEQUENCE [LARGE SCALE GENOMIC DNA]</scope>
    <source>
        <strain evidence="5 6">NBRC 109434</strain>
    </source>
</reference>
<dbReference type="OrthoDB" id="9807329at2"/>
<evidence type="ECO:0000313" key="6">
    <source>
        <dbReference type="Proteomes" id="UP000321798"/>
    </source>
</evidence>
<dbReference type="PIRSF" id="PIRSF028757">
    <property type="entry name" value="LD-carboxypeptidase"/>
    <property type="match status" value="1"/>
</dbReference>
<keyword evidence="5" id="KW-0121">Carboxypeptidase</keyword>
<protein>
    <submittedName>
        <fullName evidence="5">LD-carboxypeptidase</fullName>
    </submittedName>
</protein>
<dbReference type="InterPro" id="IPR040449">
    <property type="entry name" value="Peptidase_S66_N"/>
</dbReference>
<keyword evidence="6" id="KW-1185">Reference proteome</keyword>
<dbReference type="PANTHER" id="PTHR30237">
    <property type="entry name" value="MURAMOYLTETRAPEPTIDE CARBOXYPEPTIDASE"/>
    <property type="match status" value="1"/>
</dbReference>
<keyword evidence="5" id="KW-0645">Protease</keyword>
<dbReference type="InterPro" id="IPR027478">
    <property type="entry name" value="LdcA_N"/>
</dbReference>
<sequence length="343" mass="35975">MLLRCPVPLRPGDLVGVTASSAGVSPRMQARLEHAVAVLEGAGLRVRLGDCLFADGLVSAPASARAAELTAMLTDPQVRAVVPPWGGELAIDLLPLVDWDAIARAEPTWLVGYSDLSTLLLPLTLLTGTMSVHGQNLMDTPYAVPAPQLSWREVLAAGAGSTVRQGPAAMVRGDGWDDYEAHPQVDRYTFDTPGGWSLLHDDGADLQASGRLVGGCLEIVRHLVGTRYGDVPTFAREHAPDGTVVYLEVAEVPAVDVARSLHGLRLAGWFEHASAVLVGRTQAPPSGSFTQRDAVADALGGLDVPVVLDVDCGHVPPHLALVNGARTSVSRAAGTWSLAQVLG</sequence>
<accession>A0A512PH50</accession>
<dbReference type="Pfam" id="PF02016">
    <property type="entry name" value="Peptidase_S66"/>
    <property type="match status" value="1"/>
</dbReference>
<dbReference type="Gene3D" id="3.40.50.10740">
    <property type="entry name" value="Class I glutamine amidotransferase-like"/>
    <property type="match status" value="1"/>
</dbReference>
<comment type="similarity">
    <text evidence="1">Belongs to the peptidase S66 family.</text>
</comment>
<evidence type="ECO:0000256" key="1">
    <source>
        <dbReference type="ARBA" id="ARBA00010233"/>
    </source>
</evidence>
<dbReference type="Pfam" id="PF17676">
    <property type="entry name" value="Peptidase_S66C"/>
    <property type="match status" value="1"/>
</dbReference>
<dbReference type="CDD" id="cd07062">
    <property type="entry name" value="Peptidase_S66_mccF_like"/>
    <property type="match status" value="1"/>
</dbReference>
<evidence type="ECO:0000256" key="2">
    <source>
        <dbReference type="ARBA" id="ARBA00022801"/>
    </source>
</evidence>
<dbReference type="PANTHER" id="PTHR30237:SF5">
    <property type="entry name" value="CARBOXYPEPTIDASE VC_A0337-RELATED"/>
    <property type="match status" value="1"/>
</dbReference>
<dbReference type="GO" id="GO:0004180">
    <property type="term" value="F:carboxypeptidase activity"/>
    <property type="evidence" value="ECO:0007669"/>
    <property type="project" value="UniProtKB-KW"/>
</dbReference>
<dbReference type="Gene3D" id="3.50.30.60">
    <property type="entry name" value="LD-carboxypeptidase A C-terminal domain-like"/>
    <property type="match status" value="1"/>
</dbReference>
<feature type="domain" description="LD-carboxypeptidase N-terminal" evidence="3">
    <location>
        <begin position="15"/>
        <end position="134"/>
    </location>
</feature>
<dbReference type="EMBL" id="BKAL01000014">
    <property type="protein sequence ID" value="GEP70534.1"/>
    <property type="molecule type" value="Genomic_DNA"/>
</dbReference>
<organism evidence="5 6">
    <name type="scientific">Cellulomonas soli</name>
    <dbReference type="NCBI Taxonomy" id="931535"/>
    <lineage>
        <taxon>Bacteria</taxon>
        <taxon>Bacillati</taxon>
        <taxon>Actinomycetota</taxon>
        <taxon>Actinomycetes</taxon>
        <taxon>Micrococcales</taxon>
        <taxon>Cellulomonadaceae</taxon>
        <taxon>Cellulomonas</taxon>
    </lineage>
</organism>
<dbReference type="SUPFAM" id="SSF141986">
    <property type="entry name" value="LD-carboxypeptidase A C-terminal domain-like"/>
    <property type="match status" value="1"/>
</dbReference>
<dbReference type="InterPro" id="IPR029062">
    <property type="entry name" value="Class_I_gatase-like"/>
</dbReference>
<proteinExistence type="inferred from homology"/>
<dbReference type="InterPro" id="IPR003507">
    <property type="entry name" value="S66_fam"/>
</dbReference>
<dbReference type="RefSeq" id="WP_146954316.1">
    <property type="nucleotide sequence ID" value="NZ_BAABBJ010000016.1"/>
</dbReference>
<comment type="caution">
    <text evidence="5">The sequence shown here is derived from an EMBL/GenBank/DDBJ whole genome shotgun (WGS) entry which is preliminary data.</text>
</comment>
<dbReference type="Proteomes" id="UP000321798">
    <property type="component" value="Unassembled WGS sequence"/>
</dbReference>
<gene>
    <name evidence="5" type="primary">mccF</name>
    <name evidence="5" type="ORF">CSO01_32490</name>
</gene>
<dbReference type="InterPro" id="IPR027461">
    <property type="entry name" value="Carboxypeptidase_A_C_sf"/>
</dbReference>
<evidence type="ECO:0000259" key="3">
    <source>
        <dbReference type="Pfam" id="PF02016"/>
    </source>
</evidence>
<keyword evidence="2" id="KW-0378">Hydrolase</keyword>
<evidence type="ECO:0000259" key="4">
    <source>
        <dbReference type="Pfam" id="PF17676"/>
    </source>
</evidence>
<name>A0A512PH50_9CELL</name>
<dbReference type="AlphaFoldDB" id="A0A512PH50"/>
<evidence type="ECO:0000313" key="5">
    <source>
        <dbReference type="EMBL" id="GEP70534.1"/>
    </source>
</evidence>
<dbReference type="InterPro" id="IPR040921">
    <property type="entry name" value="Peptidase_S66C"/>
</dbReference>